<dbReference type="GO" id="GO:0005737">
    <property type="term" value="C:cytoplasm"/>
    <property type="evidence" value="ECO:0007669"/>
    <property type="project" value="TreeGrafter"/>
</dbReference>
<dbReference type="Gene3D" id="3.50.50.60">
    <property type="entry name" value="FAD/NAD(P)-binding domain"/>
    <property type="match status" value="2"/>
</dbReference>
<dbReference type="SUPFAM" id="SSF51905">
    <property type="entry name" value="FAD/NAD(P)-binding domain"/>
    <property type="match status" value="1"/>
</dbReference>
<dbReference type="PRINTS" id="PR00368">
    <property type="entry name" value="FADPNR"/>
</dbReference>
<dbReference type="SUPFAM" id="SSF55424">
    <property type="entry name" value="FAD/NAD-linked reductases, dimerisation (C-terminal) domain"/>
    <property type="match status" value="1"/>
</dbReference>
<dbReference type="OrthoDB" id="9769238at2"/>
<evidence type="ECO:0000313" key="7">
    <source>
        <dbReference type="EMBL" id="AVJ30224.1"/>
    </source>
</evidence>
<dbReference type="RefSeq" id="WP_105240848.1">
    <property type="nucleotide sequence ID" value="NZ_CP023270.1"/>
</dbReference>
<dbReference type="GO" id="GO:0016651">
    <property type="term" value="F:oxidoreductase activity, acting on NAD(P)H"/>
    <property type="evidence" value="ECO:0007669"/>
    <property type="project" value="TreeGrafter"/>
</dbReference>
<dbReference type="InterPro" id="IPR028202">
    <property type="entry name" value="Reductase_C"/>
</dbReference>
<dbReference type="EMBL" id="CP023270">
    <property type="protein sequence ID" value="AVJ30224.1"/>
    <property type="molecule type" value="Genomic_DNA"/>
</dbReference>
<feature type="domain" description="Reductase C-terminal" evidence="6">
    <location>
        <begin position="326"/>
        <end position="383"/>
    </location>
</feature>
<dbReference type="InterPro" id="IPR023753">
    <property type="entry name" value="FAD/NAD-binding_dom"/>
</dbReference>
<protein>
    <submittedName>
        <fullName evidence="7">Pyridine nucleotide-disulfide oxidoreductase</fullName>
    </submittedName>
</protein>
<dbReference type="InterPro" id="IPR016156">
    <property type="entry name" value="FAD/NAD-linked_Rdtase_dimer_sf"/>
</dbReference>
<sequence length="397" mass="41166">METSSAPQRVHTAIIGAGHAGVECAWALRAAGVEGDVALFGAEAHAPYERPPLSKALLTGSTSAERIALRAGSAYEKSRVIVVAGDPVTAIDTAAHTLRTASGSEVVYEHCVLATGASARGIAEVAGEQVFSVRGLDDAHRLREALRPGIRLLVVGAGYLGLEAACSARKLGAEVLVLEQGGNVMAGKVSEPTATRLGDLHREAGIEIRHGAAVRRWERTATGWRAHLASGEPIDAELVLVSIGAVAETALAEAAGLICVDGVVVDECCRTSAPDVYAIGDCASAFRGELQRYARIESVQNALAQARTAAAAIAGKAPPAASPPTFWSEQQGRRLQMAGLVDPAAPCRDVLLPTAKGWLVERYQHGRLAAIEAVDSPVEFIKGVPRIGAPEAVAAAV</sequence>
<comment type="cofactor">
    <cofactor evidence="1">
        <name>FAD</name>
        <dbReference type="ChEBI" id="CHEBI:57692"/>
    </cofactor>
</comment>
<dbReference type="Gene3D" id="3.30.390.30">
    <property type="match status" value="1"/>
</dbReference>
<evidence type="ECO:0000256" key="1">
    <source>
        <dbReference type="ARBA" id="ARBA00001974"/>
    </source>
</evidence>
<name>A0A2S0IE11_9BURK</name>
<dbReference type="PRINTS" id="PR00411">
    <property type="entry name" value="PNDRDTASEI"/>
</dbReference>
<evidence type="ECO:0000256" key="3">
    <source>
        <dbReference type="ARBA" id="ARBA00022827"/>
    </source>
</evidence>
<dbReference type="Pfam" id="PF07992">
    <property type="entry name" value="Pyr_redox_2"/>
    <property type="match status" value="1"/>
</dbReference>
<feature type="domain" description="FAD/NAD(P)-binding" evidence="5">
    <location>
        <begin position="12"/>
        <end position="306"/>
    </location>
</feature>
<evidence type="ECO:0000256" key="2">
    <source>
        <dbReference type="ARBA" id="ARBA00022630"/>
    </source>
</evidence>
<proteinExistence type="predicted"/>
<reference evidence="7 8" key="1">
    <citation type="submission" date="2017-09" db="EMBL/GenBank/DDBJ databases">
        <title>Genomic, metabolic, and phenotypic characteristics of bacterial isolates from the natural microbiome of the model nematode Caenorhabditis elegans.</title>
        <authorList>
            <person name="Zimmermann J."/>
            <person name="Obeng N."/>
            <person name="Yang W."/>
            <person name="Obeng O."/>
            <person name="Kissoyan K."/>
            <person name="Pees B."/>
            <person name="Dirksen P."/>
            <person name="Hoppner M."/>
            <person name="Franke A."/>
            <person name="Rosenstiel P."/>
            <person name="Leippe M."/>
            <person name="Dierking K."/>
            <person name="Kaleta C."/>
            <person name="Schulenburg H."/>
        </authorList>
    </citation>
    <scope>NUCLEOTIDE SEQUENCE [LARGE SCALE GENOMIC DNA]</scope>
    <source>
        <strain evidence="7 8">MYb73</strain>
    </source>
</reference>
<keyword evidence="2" id="KW-0285">Flavoprotein</keyword>
<keyword evidence="3" id="KW-0274">FAD</keyword>
<accession>A0A2S0IE11</accession>
<organism evidence="7 8">
    <name type="scientific">Achromobacter spanius</name>
    <dbReference type="NCBI Taxonomy" id="217203"/>
    <lineage>
        <taxon>Bacteria</taxon>
        <taxon>Pseudomonadati</taxon>
        <taxon>Pseudomonadota</taxon>
        <taxon>Betaproteobacteria</taxon>
        <taxon>Burkholderiales</taxon>
        <taxon>Alcaligenaceae</taxon>
        <taxon>Achromobacter</taxon>
    </lineage>
</organism>
<dbReference type="AlphaFoldDB" id="A0A2S0IE11"/>
<evidence type="ECO:0000313" key="8">
    <source>
        <dbReference type="Proteomes" id="UP000239477"/>
    </source>
</evidence>
<keyword evidence="4" id="KW-0560">Oxidoreductase</keyword>
<keyword evidence="8" id="KW-1185">Reference proteome</keyword>
<dbReference type="PANTHER" id="PTHR43557">
    <property type="entry name" value="APOPTOSIS-INDUCING FACTOR 1"/>
    <property type="match status" value="1"/>
</dbReference>
<dbReference type="Proteomes" id="UP000239477">
    <property type="component" value="Chromosome"/>
</dbReference>
<dbReference type="PANTHER" id="PTHR43557:SF2">
    <property type="entry name" value="RIESKE DOMAIN-CONTAINING PROTEIN-RELATED"/>
    <property type="match status" value="1"/>
</dbReference>
<dbReference type="Pfam" id="PF14759">
    <property type="entry name" value="Reductase_C"/>
    <property type="match status" value="1"/>
</dbReference>
<evidence type="ECO:0000256" key="4">
    <source>
        <dbReference type="ARBA" id="ARBA00023002"/>
    </source>
</evidence>
<evidence type="ECO:0000259" key="6">
    <source>
        <dbReference type="Pfam" id="PF14759"/>
    </source>
</evidence>
<gene>
    <name evidence="7" type="ORF">CLM73_25710</name>
</gene>
<dbReference type="InterPro" id="IPR036188">
    <property type="entry name" value="FAD/NAD-bd_sf"/>
</dbReference>
<dbReference type="InterPro" id="IPR050446">
    <property type="entry name" value="FAD-oxidoreductase/Apoptosis"/>
</dbReference>
<evidence type="ECO:0000259" key="5">
    <source>
        <dbReference type="Pfam" id="PF07992"/>
    </source>
</evidence>